<feature type="transmembrane region" description="Helical" evidence="1">
    <location>
        <begin position="192"/>
        <end position="211"/>
    </location>
</feature>
<feature type="transmembrane region" description="Helical" evidence="1">
    <location>
        <begin position="218"/>
        <end position="243"/>
    </location>
</feature>
<feature type="transmembrane region" description="Helical" evidence="1">
    <location>
        <begin position="52"/>
        <end position="73"/>
    </location>
</feature>
<accession>A0A347UEI4</accession>
<keyword evidence="3" id="KW-1185">Reference proteome</keyword>
<feature type="transmembrane region" description="Helical" evidence="1">
    <location>
        <begin position="7"/>
        <end position="32"/>
    </location>
</feature>
<dbReference type="AlphaFoldDB" id="A0A347UEI4"/>
<keyword evidence="1" id="KW-1133">Transmembrane helix</keyword>
<feature type="transmembrane region" description="Helical" evidence="1">
    <location>
        <begin position="103"/>
        <end position="122"/>
    </location>
</feature>
<keyword evidence="1" id="KW-0812">Transmembrane</keyword>
<keyword evidence="1" id="KW-0472">Membrane</keyword>
<dbReference type="OrthoDB" id="9788139at2"/>
<feature type="transmembrane region" description="Helical" evidence="1">
    <location>
        <begin position="263"/>
        <end position="284"/>
    </location>
</feature>
<gene>
    <name evidence="2" type="ORF">BAR1_04515</name>
</gene>
<sequence>MIFHPPILALVLASLISALTVLWAAWFALRVLRHWQPSSGHALQINMEKRTYLVSTALAFVLLLELASLLLFVSNADQMSVMFVGAMCAVGTLNVNAYGIPALLLKLAVFFVALVWLVINQIDNKAPDYPFTKLKYTILLLLAPLVVVAAGTQLTYFLNLETDTITSCCSLAFIPEGGGVAAELSSMPPKPALILLFGGLAAMVLLGLLAMRFRVAQAFYGLGSALFFVISITAIVSVISSYIYEQPHHHCPFDVIKPQFDYIGYWMYLPLFTATGIGMAAGILGLRRTPDSMADSFARLMKKRIAISLGLYLLFGLVALVAILKSNLILIG</sequence>
<evidence type="ECO:0000256" key="1">
    <source>
        <dbReference type="SAM" id="Phobius"/>
    </source>
</evidence>
<organism evidence="2 3">
    <name type="scientific">Profundibacter amoris</name>
    <dbReference type="NCBI Taxonomy" id="2171755"/>
    <lineage>
        <taxon>Bacteria</taxon>
        <taxon>Pseudomonadati</taxon>
        <taxon>Pseudomonadota</taxon>
        <taxon>Alphaproteobacteria</taxon>
        <taxon>Rhodobacterales</taxon>
        <taxon>Paracoccaceae</taxon>
        <taxon>Profundibacter</taxon>
    </lineage>
</organism>
<dbReference type="KEGG" id="pamo:BAR1_04515"/>
<feature type="transmembrane region" description="Helical" evidence="1">
    <location>
        <begin position="134"/>
        <end position="157"/>
    </location>
</feature>
<evidence type="ECO:0000313" key="2">
    <source>
        <dbReference type="EMBL" id="AXX97262.1"/>
    </source>
</evidence>
<name>A0A347UEI4_9RHOB</name>
<dbReference type="RefSeq" id="WP_118941920.1">
    <property type="nucleotide sequence ID" value="NZ_CP032125.1"/>
</dbReference>
<dbReference type="EMBL" id="CP032125">
    <property type="protein sequence ID" value="AXX97262.1"/>
    <property type="molecule type" value="Genomic_DNA"/>
</dbReference>
<feature type="transmembrane region" description="Helical" evidence="1">
    <location>
        <begin position="305"/>
        <end position="324"/>
    </location>
</feature>
<evidence type="ECO:0000313" key="3">
    <source>
        <dbReference type="Proteomes" id="UP000261704"/>
    </source>
</evidence>
<proteinExistence type="predicted"/>
<protein>
    <submittedName>
        <fullName evidence="2">Uncharacterized protein</fullName>
    </submittedName>
</protein>
<reference evidence="2 3" key="1">
    <citation type="submission" date="2018-09" db="EMBL/GenBank/DDBJ databases">
        <title>Profundibacter amoris BAR1 gen. nov., sp. nov., a new member of the Roseobacter clade isolated at Lokis Castle Vent Field on the Arctic Mid-Oceanic Ridge.</title>
        <authorList>
            <person name="Le Moine Bauer S."/>
            <person name="Sjoeberg A.G."/>
            <person name="L'Haridon S."/>
            <person name="Stokke R."/>
            <person name="Roalkvam I."/>
            <person name="Steen I.H."/>
            <person name="Dahle H."/>
        </authorList>
    </citation>
    <scope>NUCLEOTIDE SEQUENCE [LARGE SCALE GENOMIC DNA]</scope>
    <source>
        <strain evidence="2 3">BAR1</strain>
    </source>
</reference>
<dbReference type="Proteomes" id="UP000261704">
    <property type="component" value="Chromosome"/>
</dbReference>